<feature type="domain" description="SET" evidence="6">
    <location>
        <begin position="35"/>
        <end position="265"/>
    </location>
</feature>
<dbReference type="PROSITE" id="PS50865">
    <property type="entry name" value="ZF_MYND_2"/>
    <property type="match status" value="1"/>
</dbReference>
<feature type="region of interest" description="Disordered" evidence="5">
    <location>
        <begin position="1"/>
        <end position="47"/>
    </location>
</feature>
<dbReference type="EMBL" id="LGSR01000017">
    <property type="protein sequence ID" value="KOS20559.1"/>
    <property type="molecule type" value="Genomic_DNA"/>
</dbReference>
<dbReference type="Gene3D" id="1.10.220.160">
    <property type="match status" value="1"/>
</dbReference>
<evidence type="ECO:0000313" key="9">
    <source>
        <dbReference type="Proteomes" id="UP000053831"/>
    </source>
</evidence>
<dbReference type="PANTHER" id="PTHR12197:SF251">
    <property type="entry name" value="EG:BACR7C10.4 PROTEIN"/>
    <property type="match status" value="1"/>
</dbReference>
<feature type="domain" description="MYND-type" evidence="7">
    <location>
        <begin position="80"/>
        <end position="118"/>
    </location>
</feature>
<dbReference type="SUPFAM" id="SSF82199">
    <property type="entry name" value="SET domain"/>
    <property type="match status" value="1"/>
</dbReference>
<name>A0A0M9VV51_ESCWE</name>
<proteinExistence type="predicted"/>
<dbReference type="SUPFAM" id="SSF144232">
    <property type="entry name" value="HIT/MYND zinc finger-like"/>
    <property type="match status" value="1"/>
</dbReference>
<comment type="caution">
    <text evidence="8">The sequence shown here is derived from an EMBL/GenBank/DDBJ whole genome shotgun (WGS) entry which is preliminary data.</text>
</comment>
<accession>A0A0M9VV51</accession>
<dbReference type="GO" id="GO:0008270">
    <property type="term" value="F:zinc ion binding"/>
    <property type="evidence" value="ECO:0007669"/>
    <property type="project" value="UniProtKB-KW"/>
</dbReference>
<gene>
    <name evidence="8" type="ORF">ESCO_005551</name>
</gene>
<organism evidence="8 9">
    <name type="scientific">Escovopsis weberi</name>
    <dbReference type="NCBI Taxonomy" id="150374"/>
    <lineage>
        <taxon>Eukaryota</taxon>
        <taxon>Fungi</taxon>
        <taxon>Dikarya</taxon>
        <taxon>Ascomycota</taxon>
        <taxon>Pezizomycotina</taxon>
        <taxon>Sordariomycetes</taxon>
        <taxon>Hypocreomycetidae</taxon>
        <taxon>Hypocreales</taxon>
        <taxon>Hypocreaceae</taxon>
        <taxon>Escovopsis</taxon>
    </lineage>
</organism>
<dbReference type="Proteomes" id="UP000053831">
    <property type="component" value="Unassembled WGS sequence"/>
</dbReference>
<dbReference type="CDD" id="cd20071">
    <property type="entry name" value="SET_SMYD"/>
    <property type="match status" value="1"/>
</dbReference>
<dbReference type="OrthoDB" id="265717at2759"/>
<dbReference type="InterPro" id="IPR002893">
    <property type="entry name" value="Znf_MYND"/>
</dbReference>
<dbReference type="PANTHER" id="PTHR12197">
    <property type="entry name" value="HISTONE-LYSINE N-METHYLTRANSFERASE SMYD"/>
    <property type="match status" value="1"/>
</dbReference>
<dbReference type="PROSITE" id="PS50280">
    <property type="entry name" value="SET"/>
    <property type="match status" value="1"/>
</dbReference>
<evidence type="ECO:0000256" key="1">
    <source>
        <dbReference type="ARBA" id="ARBA00022723"/>
    </source>
</evidence>
<feature type="compositionally biased region" description="Low complexity" evidence="5">
    <location>
        <begin position="17"/>
        <end position="31"/>
    </location>
</feature>
<keyword evidence="8" id="KW-0489">Methyltransferase</keyword>
<evidence type="ECO:0000256" key="2">
    <source>
        <dbReference type="ARBA" id="ARBA00022771"/>
    </source>
</evidence>
<evidence type="ECO:0000259" key="7">
    <source>
        <dbReference type="PROSITE" id="PS50865"/>
    </source>
</evidence>
<dbReference type="AlphaFoldDB" id="A0A0M9VV51"/>
<dbReference type="GO" id="GO:0032259">
    <property type="term" value="P:methylation"/>
    <property type="evidence" value="ECO:0007669"/>
    <property type="project" value="UniProtKB-KW"/>
</dbReference>
<dbReference type="Gene3D" id="2.170.270.10">
    <property type="entry name" value="SET domain"/>
    <property type="match status" value="1"/>
</dbReference>
<keyword evidence="8" id="KW-0808">Transferase</keyword>
<dbReference type="InterPro" id="IPR050869">
    <property type="entry name" value="H3K4_H4K5_MeTrfase"/>
</dbReference>
<sequence length="562" mass="61670">MDASTFSLPLRNRGEISPSSSSAPSSSSPSAPAKPAPPVRPHPRKGRALHAASRFQPGDVILALEPLLLLPSRFLLSSLCSHCFRPGEPRACSRCRAAYYCDPACQAAAWKAVHSAECRALRAGLPDETRRRALPTPVRALIQALVKPRVQDGLRDLVGHVHLRREGAEWENLQLMATGASAYSGKGTGPEAVQRACELLSKIEMNAFQRPSNDMGLTGIFLESTLAMVNHSCVPNALVQFSGRKAFLRAGQLINAGDEIEIAYTDPLFERKQALSSYKFECRCPRCTHDLSVYQVAATYPDLRLNSSLSLLPDVAAFREHPAVTDTTKQSMARRFTRTTGILPSSLKADTGPLLQGALQEQYRAYPSLLMEDLWAVSPLPDTIAAISVYYFNEGKSPLALATACFSATACDPFRYPQPFHPMRLHGLLAVAKLLSVTAPDTAALQESLASVAARASLDRQVRDVLNDIDQVSLCQMLLLMILAWTPPSYQAQWEVSAEALEMLKDINQLQGRERELSLIDEWRRKPDGEQSKAFFDFAVVQKMDALARIGRAALKADFGTR</sequence>
<dbReference type="GO" id="GO:0008168">
    <property type="term" value="F:methyltransferase activity"/>
    <property type="evidence" value="ECO:0007669"/>
    <property type="project" value="UniProtKB-KW"/>
</dbReference>
<dbReference type="Pfam" id="PF01753">
    <property type="entry name" value="zf-MYND"/>
    <property type="match status" value="1"/>
</dbReference>
<dbReference type="InterPro" id="IPR046341">
    <property type="entry name" value="SET_dom_sf"/>
</dbReference>
<reference evidence="8 9" key="1">
    <citation type="submission" date="2015-07" db="EMBL/GenBank/DDBJ databases">
        <title>The genome of the fungus Escovopsis weberi, a specialized disease agent of ant agriculture.</title>
        <authorList>
            <person name="de Man T.J."/>
            <person name="Stajich J.E."/>
            <person name="Kubicek C.P."/>
            <person name="Chenthamara K."/>
            <person name="Atanasova L."/>
            <person name="Druzhinina I.S."/>
            <person name="Birnbaum S."/>
            <person name="Barribeau S.M."/>
            <person name="Teiling C."/>
            <person name="Suen G."/>
            <person name="Currie C."/>
            <person name="Gerardo N.M."/>
        </authorList>
    </citation>
    <scope>NUCLEOTIDE SEQUENCE [LARGE SCALE GENOMIC DNA]</scope>
</reference>
<dbReference type="InterPro" id="IPR001214">
    <property type="entry name" value="SET_dom"/>
</dbReference>
<protein>
    <submittedName>
        <fullName evidence="8">Histone-lysine N-methyltransferase ASHR1</fullName>
    </submittedName>
</protein>
<keyword evidence="9" id="KW-1185">Reference proteome</keyword>
<evidence type="ECO:0000259" key="6">
    <source>
        <dbReference type="PROSITE" id="PS50280"/>
    </source>
</evidence>
<dbReference type="Pfam" id="PF00856">
    <property type="entry name" value="SET"/>
    <property type="match status" value="1"/>
</dbReference>
<keyword evidence="3" id="KW-0862">Zinc</keyword>
<evidence type="ECO:0000313" key="8">
    <source>
        <dbReference type="EMBL" id="KOS20559.1"/>
    </source>
</evidence>
<dbReference type="PROSITE" id="PS01360">
    <property type="entry name" value="ZF_MYND_1"/>
    <property type="match status" value="1"/>
</dbReference>
<keyword evidence="2 4" id="KW-0863">Zinc-finger</keyword>
<dbReference type="GO" id="GO:0005634">
    <property type="term" value="C:nucleus"/>
    <property type="evidence" value="ECO:0007669"/>
    <property type="project" value="TreeGrafter"/>
</dbReference>
<evidence type="ECO:0000256" key="4">
    <source>
        <dbReference type="PROSITE-ProRule" id="PRU00134"/>
    </source>
</evidence>
<keyword evidence="1" id="KW-0479">Metal-binding</keyword>
<evidence type="ECO:0000256" key="5">
    <source>
        <dbReference type="SAM" id="MobiDB-lite"/>
    </source>
</evidence>
<evidence type="ECO:0000256" key="3">
    <source>
        <dbReference type="ARBA" id="ARBA00022833"/>
    </source>
</evidence>
<dbReference type="Gene3D" id="6.10.140.2220">
    <property type="match status" value="1"/>
</dbReference>
<dbReference type="STRING" id="150374.A0A0M9VV51"/>